<comment type="caution">
    <text evidence="1">The sequence shown here is derived from an EMBL/GenBank/DDBJ whole genome shotgun (WGS) entry which is preliminary data.</text>
</comment>
<reference evidence="1" key="1">
    <citation type="submission" date="2022-12" db="EMBL/GenBank/DDBJ databases">
        <title>Genome Sequence of Lasiodiplodia mahajangana.</title>
        <authorList>
            <person name="Buettner E."/>
        </authorList>
    </citation>
    <scope>NUCLEOTIDE SEQUENCE</scope>
    <source>
        <strain evidence="1">VT137</strain>
    </source>
</reference>
<dbReference type="Proteomes" id="UP001153332">
    <property type="component" value="Unassembled WGS sequence"/>
</dbReference>
<protein>
    <submittedName>
        <fullName evidence="1">Uncharacterized protein</fullName>
    </submittedName>
</protein>
<proteinExistence type="predicted"/>
<organism evidence="1 2">
    <name type="scientific">Lasiodiplodia mahajangana</name>
    <dbReference type="NCBI Taxonomy" id="1108764"/>
    <lineage>
        <taxon>Eukaryota</taxon>
        <taxon>Fungi</taxon>
        <taxon>Dikarya</taxon>
        <taxon>Ascomycota</taxon>
        <taxon>Pezizomycotina</taxon>
        <taxon>Dothideomycetes</taxon>
        <taxon>Dothideomycetes incertae sedis</taxon>
        <taxon>Botryosphaeriales</taxon>
        <taxon>Botryosphaeriaceae</taxon>
        <taxon>Lasiodiplodia</taxon>
    </lineage>
</organism>
<evidence type="ECO:0000313" key="2">
    <source>
        <dbReference type="Proteomes" id="UP001153332"/>
    </source>
</evidence>
<evidence type="ECO:0000313" key="1">
    <source>
        <dbReference type="EMBL" id="KAJ8131891.1"/>
    </source>
</evidence>
<gene>
    <name evidence="1" type="ORF">O1611_g1732</name>
</gene>
<accession>A0ACC2JWR4</accession>
<dbReference type="EMBL" id="JAPUUL010000211">
    <property type="protein sequence ID" value="KAJ8131891.1"/>
    <property type="molecule type" value="Genomic_DNA"/>
</dbReference>
<keyword evidence="2" id="KW-1185">Reference proteome</keyword>
<sequence length="772" mass="87233">MLPLPQPIYANPVLQQQFERLRVQMDSALQEIRAIYDANTPLFTKDAIRKVGEKLEVCRKDNCEQNVVLSGINGVDYEYRVYPPREPPTPNQHIGGSTWIISYRAIEHLIWERDAVCFIPETAYLPMKITTCTREMSFHADDEKDLHVSSTEELREVFHRVQREWKMSEYYQQLQTALAAIKAPLAVDKVIGVALGELVLKTRVHPAYTQVDRDVLCSAGFAVLEDPEAFLMLDSFSVLVSIYPDVPVKQIVADICRPAVIIWPRKFYVTTLQTDPESSRVDKMIEEDYDKLDFPFHESLGELVIYAIYNLYFHPLAAFPGPLLRRMSRAPWALAVIRGTAVFDAADLHEKYGPVVRLAPNELAFCDPRAWRDIMGGGTADIPKWVGMYGVPAFLAPHIQNTTSKDHHRALRKALSPGFSDTSLRAQEPILIKYVDLLIQQLKVRSRRGPVNVELWYRYVVFDIICDLAFGNSFQCLEGDELHPWIVALIEGGKPMGFLTALNMYPALAAIVNPVLSLVAKGHLRLHNEMVKPLVEKRVRSGDRPDLINPLIKLYGGQTSSLDELISNATVIIGAGAETSASILTAVTSLLIDHPDKLDKLAVEVRSTFTSQSQITAEAVSRLRYLVACIDEALRLFPQTGSPSLRLTDKRTAIAGISVPENSVVGIWPWALYRAPLFWTDPNEFHPERFLNEPRYTNDARDAFKPFFTGSRDCIGQNLALIEMRLVLAHMVFNFDMQRTADPKSKDWVHKQKNLLIVWDKAPLPVRLTPVA</sequence>
<name>A0ACC2JWR4_9PEZI</name>